<dbReference type="InterPro" id="IPR001296">
    <property type="entry name" value="Glyco_trans_1"/>
</dbReference>
<dbReference type="Pfam" id="PF00534">
    <property type="entry name" value="Glycos_transf_1"/>
    <property type="match status" value="1"/>
</dbReference>
<dbReference type="RefSeq" id="WP_010754247.1">
    <property type="nucleotide sequence ID" value="NZ_ASVU01000001.1"/>
</dbReference>
<dbReference type="HOGENOM" id="CLU_009583_0_1_9"/>
<dbReference type="STRING" id="57732.RU94_GL001569"/>
<dbReference type="GeneID" id="78365153"/>
<proteinExistence type="predicted"/>
<dbReference type="PATRIC" id="fig|1158606.3.peg.1567"/>
<reference evidence="2 3" key="1">
    <citation type="submission" date="2013-02" db="EMBL/GenBank/DDBJ databases">
        <title>The Genome Sequence of Enterococcus asini ATCC_700915.</title>
        <authorList>
            <consortium name="The Broad Institute Genome Sequencing Platform"/>
            <consortium name="The Broad Institute Genome Sequencing Center for Infectious Disease"/>
            <person name="Earl A.M."/>
            <person name="Gilmore M.S."/>
            <person name="Lebreton F."/>
            <person name="Walker B."/>
            <person name="Young S.K."/>
            <person name="Zeng Q."/>
            <person name="Gargeya S."/>
            <person name="Fitzgerald M."/>
            <person name="Haas B."/>
            <person name="Abouelleil A."/>
            <person name="Alvarado L."/>
            <person name="Arachchi H.M."/>
            <person name="Berlin A.M."/>
            <person name="Chapman S.B."/>
            <person name="Dewar J."/>
            <person name="Goldberg J."/>
            <person name="Griggs A."/>
            <person name="Gujja S."/>
            <person name="Hansen M."/>
            <person name="Howarth C."/>
            <person name="Imamovic A."/>
            <person name="Larimer J."/>
            <person name="McCowan C."/>
            <person name="Murphy C."/>
            <person name="Neiman D."/>
            <person name="Pearson M."/>
            <person name="Priest M."/>
            <person name="Roberts A."/>
            <person name="Saif S."/>
            <person name="Shea T."/>
            <person name="Sisk P."/>
            <person name="Sykes S."/>
            <person name="Wortman J."/>
            <person name="Nusbaum C."/>
            <person name="Birren B."/>
        </authorList>
    </citation>
    <scope>NUCLEOTIDE SEQUENCE [LARGE SCALE GENOMIC DNA]</scope>
    <source>
        <strain evidence="2 3">ATCC 700915</strain>
    </source>
</reference>
<dbReference type="OrthoDB" id="9787617at2"/>
<feature type="domain" description="Glycosyl transferase family 1" evidence="1">
    <location>
        <begin position="157"/>
        <end position="312"/>
    </location>
</feature>
<protein>
    <recommendedName>
        <fullName evidence="1">Glycosyl transferase family 1 domain-containing protein</fullName>
    </recommendedName>
</protein>
<dbReference type="PANTHER" id="PTHR12526">
    <property type="entry name" value="GLYCOSYLTRANSFERASE"/>
    <property type="match status" value="1"/>
</dbReference>
<sequence>MKVLHLLFTDRLSGAEKVAINIIKNTEGFAYYCSFDGPIRTILEQSEIPFVSLEKGNLYSQLYSICKKNQIDIVHAHDFKASIVASFLPKSITVISHIHQNPSWISKKGLKSTLYHIRARKFFKIVSVSENFFNEYIFSLPSNKKVILPNYLLPMKEVQTLVKKKYDLIFLGRLEPVKNPIEYLEIFNTLTKKGLKLKGAILGDGSLRDEVSEYIDTNSLDIDMFGFVHNPESIISNSKIMLVTSLWEGFSLAAAESLQLGVPVITYNNGGITEFVNDMNGAIVDSKQEMVERILNLLENNRYRSLEEGAKKSIRSYSDSELFKKRLSDLYGNR</sequence>
<evidence type="ECO:0000259" key="1">
    <source>
        <dbReference type="Pfam" id="PF00534"/>
    </source>
</evidence>
<dbReference type="eggNOG" id="COG0438">
    <property type="taxonomic scope" value="Bacteria"/>
</dbReference>
<gene>
    <name evidence="2" type="ORF">UAS_01611</name>
</gene>
<dbReference type="GO" id="GO:0016757">
    <property type="term" value="F:glycosyltransferase activity"/>
    <property type="evidence" value="ECO:0007669"/>
    <property type="project" value="InterPro"/>
</dbReference>
<dbReference type="EMBL" id="AJAP01000013">
    <property type="protein sequence ID" value="EOH86359.1"/>
    <property type="molecule type" value="Genomic_DNA"/>
</dbReference>
<comment type="caution">
    <text evidence="2">The sequence shown here is derived from an EMBL/GenBank/DDBJ whole genome shotgun (WGS) entry which is preliminary data.</text>
</comment>
<organism evidence="2 3">
    <name type="scientific">Enterococcus asini ATCC 700915</name>
    <dbReference type="NCBI Taxonomy" id="1158606"/>
    <lineage>
        <taxon>Bacteria</taxon>
        <taxon>Bacillati</taxon>
        <taxon>Bacillota</taxon>
        <taxon>Bacilli</taxon>
        <taxon>Lactobacillales</taxon>
        <taxon>Enterococcaceae</taxon>
        <taxon>Enterococcus</taxon>
    </lineage>
</organism>
<dbReference type="Proteomes" id="UP000013777">
    <property type="component" value="Unassembled WGS sequence"/>
</dbReference>
<accession>R2SDZ0</accession>
<name>R2SDZ0_9ENTE</name>
<evidence type="ECO:0000313" key="3">
    <source>
        <dbReference type="Proteomes" id="UP000013777"/>
    </source>
</evidence>
<evidence type="ECO:0000313" key="2">
    <source>
        <dbReference type="EMBL" id="EOH86359.1"/>
    </source>
</evidence>
<dbReference type="AlphaFoldDB" id="R2SDZ0"/>
<dbReference type="Gene3D" id="3.40.50.2000">
    <property type="entry name" value="Glycogen Phosphorylase B"/>
    <property type="match status" value="2"/>
</dbReference>
<keyword evidence="3" id="KW-1185">Reference proteome</keyword>
<dbReference type="SUPFAM" id="SSF53756">
    <property type="entry name" value="UDP-Glycosyltransferase/glycogen phosphorylase"/>
    <property type="match status" value="1"/>
</dbReference>